<reference evidence="1 2" key="1">
    <citation type="submission" date="2018-03" db="EMBL/GenBank/DDBJ databases">
        <authorList>
            <person name="Keele B.F."/>
        </authorList>
    </citation>
    <scope>NUCLEOTIDE SEQUENCE [LARGE SCALE GENOMIC DNA]</scope>
    <source>
        <strain evidence="1 2">IB-3</strain>
    </source>
</reference>
<dbReference type="InterPro" id="IPR013785">
    <property type="entry name" value="Aldolase_TIM"/>
</dbReference>
<proteinExistence type="predicted"/>
<gene>
    <name evidence="1" type="ORF">C7S10_16740</name>
</gene>
<evidence type="ECO:0000313" key="2">
    <source>
        <dbReference type="Proteomes" id="UP000244867"/>
    </source>
</evidence>
<dbReference type="InterPro" id="IPR008567">
    <property type="entry name" value="BKACE"/>
</dbReference>
<organism evidence="1 2">
    <name type="scientific">Nocardioides currus</name>
    <dbReference type="NCBI Taxonomy" id="2133958"/>
    <lineage>
        <taxon>Bacteria</taxon>
        <taxon>Bacillati</taxon>
        <taxon>Actinomycetota</taxon>
        <taxon>Actinomycetes</taxon>
        <taxon>Propionibacteriales</taxon>
        <taxon>Nocardioidaceae</taxon>
        <taxon>Nocardioides</taxon>
    </lineage>
</organism>
<name>A0A2R7YUZ9_9ACTN</name>
<protein>
    <recommendedName>
        <fullName evidence="3">3-keto-5-aminohexanoate cleavage protein</fullName>
    </recommendedName>
</protein>
<accession>A0A2R7YUZ9</accession>
<dbReference type="OrthoDB" id="3424160at2"/>
<dbReference type="EMBL" id="PYXZ01000008">
    <property type="protein sequence ID" value="PUA79886.1"/>
    <property type="molecule type" value="Genomic_DNA"/>
</dbReference>
<dbReference type="Pfam" id="PF05853">
    <property type="entry name" value="BKACE"/>
    <property type="match status" value="1"/>
</dbReference>
<dbReference type="PANTHER" id="PTHR37418:SF1">
    <property type="entry name" value="3-KETO-5-AMINOHEXANOATE CLEAVAGE PROTEIN"/>
    <property type="match status" value="1"/>
</dbReference>
<evidence type="ECO:0000313" key="1">
    <source>
        <dbReference type="EMBL" id="PUA79886.1"/>
    </source>
</evidence>
<keyword evidence="2" id="KW-1185">Reference proteome</keyword>
<dbReference type="Proteomes" id="UP000244867">
    <property type="component" value="Unassembled WGS sequence"/>
</dbReference>
<comment type="caution">
    <text evidence="1">The sequence shown here is derived from an EMBL/GenBank/DDBJ whole genome shotgun (WGS) entry which is preliminary data.</text>
</comment>
<dbReference type="PANTHER" id="PTHR37418">
    <property type="entry name" value="3-KETO-5-AMINOHEXANOATE CLEAVAGE ENZYME-RELATED"/>
    <property type="match status" value="1"/>
</dbReference>
<dbReference type="GO" id="GO:0043720">
    <property type="term" value="F:3-keto-5-aminohexanoate cleavage activity"/>
    <property type="evidence" value="ECO:0007669"/>
    <property type="project" value="InterPro"/>
</dbReference>
<dbReference type="AlphaFoldDB" id="A0A2R7YUZ9"/>
<evidence type="ECO:0008006" key="3">
    <source>
        <dbReference type="Google" id="ProtNLM"/>
    </source>
</evidence>
<sequence>MGEHPALPVGAVDVARDVLAVVAAGADAVHLHVKDERGDDTLDGPTLDTVLTAVRRSAPGVPIGVTTGAWALPDPDLRVAAVRSWGGLTARPDFASVNWHEEGADRVAAALLEIGVGVEAGLWHADGVRAWLASPYRDRCLRVLVELPGGLGAVAAEDEAARLLEMIGTHGDVLLHGEDESAWPALRMAGRLGLSTRIGLEDVLVLPDGRPAADNAELVRTARRLLEKA</sequence>
<dbReference type="Gene3D" id="3.20.20.70">
    <property type="entry name" value="Aldolase class I"/>
    <property type="match status" value="1"/>
</dbReference>